<keyword evidence="2" id="KW-0472">Membrane</keyword>
<feature type="transmembrane region" description="Helical" evidence="2">
    <location>
        <begin position="117"/>
        <end position="135"/>
    </location>
</feature>
<keyword evidence="2" id="KW-0812">Transmembrane</keyword>
<organism evidence="3 4">
    <name type="scientific">Salicibibacter kimchii</name>
    <dbReference type="NCBI Taxonomy" id="2099786"/>
    <lineage>
        <taxon>Bacteria</taxon>
        <taxon>Bacillati</taxon>
        <taxon>Bacillota</taxon>
        <taxon>Bacilli</taxon>
        <taxon>Bacillales</taxon>
        <taxon>Bacillaceae</taxon>
        <taxon>Salicibibacter</taxon>
    </lineage>
</organism>
<name>A0A345BXK3_9BACI</name>
<accession>A0A345BXK3</accession>
<sequence>MFELTDLPRLFLSALVVLPIVMVIRENGYYLAATLLGATNKKLTIGCGPILFSTRTLEVRRYVIMYSWMDYDELNPEGKFWHIVIYASPILTMGVVAVITNSLLANGVLSSNMFWDLFLFYLFFYILFDVLPVYLPDGQPTNGRAIFDLIWHGERSDFLKKDIQDHLNPERTEKDHSFGESENEVSPEDASTEAQKKTIENRDRDQEERGDHADPK</sequence>
<dbReference type="RefSeq" id="WP_114371784.1">
    <property type="nucleotide sequence ID" value="NZ_CP031092.1"/>
</dbReference>
<dbReference type="EMBL" id="CP031092">
    <property type="protein sequence ID" value="AXF55684.1"/>
    <property type="molecule type" value="Genomic_DNA"/>
</dbReference>
<evidence type="ECO:0000313" key="4">
    <source>
        <dbReference type="Proteomes" id="UP000252100"/>
    </source>
</evidence>
<keyword evidence="2" id="KW-1133">Transmembrane helix</keyword>
<keyword evidence="4" id="KW-1185">Reference proteome</keyword>
<gene>
    <name evidence="3" type="ORF">DT065_06370</name>
</gene>
<evidence type="ECO:0000256" key="2">
    <source>
        <dbReference type="SAM" id="Phobius"/>
    </source>
</evidence>
<reference evidence="3 4" key="1">
    <citation type="journal article" date="2018" name="J. Microbiol.">
        <title>Salicibibacter kimchii gen. nov., sp. nov., a moderately halophilic and alkalitolerant bacterium in the family Bacillaceae, isolated from kimchi.</title>
        <authorList>
            <person name="Jang J.Y."/>
            <person name="Oh Y.J."/>
            <person name="Lim S.K."/>
            <person name="Park H.K."/>
            <person name="Lee C."/>
            <person name="Kim J.Y."/>
            <person name="Lee M.A."/>
            <person name="Choi H.J."/>
        </authorList>
    </citation>
    <scope>NUCLEOTIDE SEQUENCE [LARGE SCALE GENOMIC DNA]</scope>
    <source>
        <strain evidence="3 4">NKC1-1</strain>
    </source>
</reference>
<feature type="transmembrane region" description="Helical" evidence="2">
    <location>
        <begin position="7"/>
        <end position="24"/>
    </location>
</feature>
<dbReference type="KEGG" id="rue:DT065_06370"/>
<dbReference type="Proteomes" id="UP000252100">
    <property type="component" value="Chromosome"/>
</dbReference>
<evidence type="ECO:0000256" key="1">
    <source>
        <dbReference type="SAM" id="MobiDB-lite"/>
    </source>
</evidence>
<feature type="compositionally biased region" description="Acidic residues" evidence="1">
    <location>
        <begin position="181"/>
        <end position="191"/>
    </location>
</feature>
<dbReference type="OrthoDB" id="849477at2"/>
<feature type="compositionally biased region" description="Basic and acidic residues" evidence="1">
    <location>
        <begin position="169"/>
        <end position="179"/>
    </location>
</feature>
<feature type="region of interest" description="Disordered" evidence="1">
    <location>
        <begin position="169"/>
        <end position="216"/>
    </location>
</feature>
<feature type="compositionally biased region" description="Basic and acidic residues" evidence="1">
    <location>
        <begin position="194"/>
        <end position="216"/>
    </location>
</feature>
<proteinExistence type="predicted"/>
<protein>
    <submittedName>
        <fullName evidence="3">Uncharacterized protein</fullName>
    </submittedName>
</protein>
<dbReference type="AlphaFoldDB" id="A0A345BXK3"/>
<evidence type="ECO:0000313" key="3">
    <source>
        <dbReference type="EMBL" id="AXF55684.1"/>
    </source>
</evidence>
<feature type="transmembrane region" description="Helical" evidence="2">
    <location>
        <begin position="80"/>
        <end position="105"/>
    </location>
</feature>